<dbReference type="Pfam" id="PF06985">
    <property type="entry name" value="HET"/>
    <property type="match status" value="1"/>
</dbReference>
<organism evidence="2 3">
    <name type="scientific">Fusarium zealandicum</name>
    <dbReference type="NCBI Taxonomy" id="1053134"/>
    <lineage>
        <taxon>Eukaryota</taxon>
        <taxon>Fungi</taxon>
        <taxon>Dikarya</taxon>
        <taxon>Ascomycota</taxon>
        <taxon>Pezizomycotina</taxon>
        <taxon>Sordariomycetes</taxon>
        <taxon>Hypocreomycetidae</taxon>
        <taxon>Hypocreales</taxon>
        <taxon>Nectriaceae</taxon>
        <taxon>Fusarium</taxon>
        <taxon>Fusarium staphyleae species complex</taxon>
    </lineage>
</organism>
<name>A0A8H4UVR5_9HYPO</name>
<dbReference type="InterPro" id="IPR052895">
    <property type="entry name" value="HetReg/Transcr_Mod"/>
</dbReference>
<dbReference type="PANTHER" id="PTHR24148:SF64">
    <property type="entry name" value="HETEROKARYON INCOMPATIBILITY DOMAIN-CONTAINING PROTEIN"/>
    <property type="match status" value="1"/>
</dbReference>
<reference evidence="2" key="2">
    <citation type="submission" date="2020-05" db="EMBL/GenBank/DDBJ databases">
        <authorList>
            <person name="Kim H.-S."/>
            <person name="Proctor R.H."/>
            <person name="Brown D.W."/>
        </authorList>
    </citation>
    <scope>NUCLEOTIDE SEQUENCE</scope>
    <source>
        <strain evidence="2">NRRL 22465</strain>
    </source>
</reference>
<dbReference type="Proteomes" id="UP000635477">
    <property type="component" value="Unassembled WGS sequence"/>
</dbReference>
<proteinExistence type="predicted"/>
<sequence length="468" mass="53252">MVGTLEGQPIDSREERNLPGHDIFFTPENSDFCSNAYSVLDKTKREIRLLKILPDSGSGFVECELLPETPLTDLEYRYHALSYCAGDPHETEVILVDGMRCNVFANLEHALKVARYLWSSQCRDEDFLLWADQLCINQTDLSERSHQVGFMREIYEKAKQTLVCLSNPKLGGIGMRWLIDLCQNMPPRKTGVKREGTMFYRDRVKRCISGNLAQQNFVDGLVGFYDLLGSPWWSRAWVFQEFIVSADVVFLAGDFFIPWKDALSVLGIFVFIHEELFGPSRSALSFHSRRPRSMDPSRVRVLGRLGRNEDQEHVEAFASLVRTKLDWRGDIPLKRVLVHSRLCRASGDRDRVYAFVGLAPDYGIVPDYSVPNSISKVLIETTQKIITLDNKLDILAQALVPSSSRDPTLPSWVVDWTHRGYCEIDSMDDGVGSRVLDVLHWAPPNENVFLYANASFEALDSPRVLVRP</sequence>
<dbReference type="PANTHER" id="PTHR24148">
    <property type="entry name" value="ANKYRIN REPEAT DOMAIN-CONTAINING PROTEIN 39 HOMOLOG-RELATED"/>
    <property type="match status" value="1"/>
</dbReference>
<dbReference type="EMBL" id="JABEYC010000006">
    <property type="protein sequence ID" value="KAF4984717.1"/>
    <property type="molecule type" value="Genomic_DNA"/>
</dbReference>
<comment type="caution">
    <text evidence="2">The sequence shown here is derived from an EMBL/GenBank/DDBJ whole genome shotgun (WGS) entry which is preliminary data.</text>
</comment>
<reference evidence="2" key="1">
    <citation type="journal article" date="2020" name="BMC Genomics">
        <title>Correction to: Identification and distribution of gene clusters required for synthesis of sphingolipid metabolism inhibitors in diverse species of the filamentous fungus Fusarium.</title>
        <authorList>
            <person name="Kim H.S."/>
            <person name="Lohmar J.M."/>
            <person name="Busman M."/>
            <person name="Brown D.W."/>
            <person name="Naumann T.A."/>
            <person name="Divon H.H."/>
            <person name="Lysoe E."/>
            <person name="Uhlig S."/>
            <person name="Proctor R.H."/>
        </authorList>
    </citation>
    <scope>NUCLEOTIDE SEQUENCE</scope>
    <source>
        <strain evidence="2">NRRL 22465</strain>
    </source>
</reference>
<accession>A0A8H4UVR5</accession>
<evidence type="ECO:0000313" key="2">
    <source>
        <dbReference type="EMBL" id="KAF4984717.1"/>
    </source>
</evidence>
<gene>
    <name evidence="2" type="ORF">FZEAL_158</name>
</gene>
<evidence type="ECO:0000259" key="1">
    <source>
        <dbReference type="Pfam" id="PF06985"/>
    </source>
</evidence>
<dbReference type="AlphaFoldDB" id="A0A8H4UVR5"/>
<dbReference type="OrthoDB" id="3477286at2759"/>
<evidence type="ECO:0000313" key="3">
    <source>
        <dbReference type="Proteomes" id="UP000635477"/>
    </source>
</evidence>
<keyword evidence="3" id="KW-1185">Reference proteome</keyword>
<feature type="domain" description="Heterokaryon incompatibility" evidence="1">
    <location>
        <begin position="78"/>
        <end position="241"/>
    </location>
</feature>
<protein>
    <recommendedName>
        <fullName evidence="1">Heterokaryon incompatibility domain-containing protein</fullName>
    </recommendedName>
</protein>
<dbReference type="InterPro" id="IPR010730">
    <property type="entry name" value="HET"/>
</dbReference>